<organism evidence="2 3">
    <name type="scientific">Alicyclobacillus fastidiosus</name>
    <dbReference type="NCBI Taxonomy" id="392011"/>
    <lineage>
        <taxon>Bacteria</taxon>
        <taxon>Bacillati</taxon>
        <taxon>Bacillota</taxon>
        <taxon>Bacilli</taxon>
        <taxon>Bacillales</taxon>
        <taxon>Alicyclobacillaceae</taxon>
        <taxon>Alicyclobacillus</taxon>
    </lineage>
</organism>
<dbReference type="Pfam" id="PF14097">
    <property type="entry name" value="SpoVAE"/>
    <property type="match status" value="1"/>
</dbReference>
<name>A0ABY6ZNP8_9BACL</name>
<dbReference type="EMBL" id="CP104067">
    <property type="protein sequence ID" value="WAH44610.1"/>
    <property type="molecule type" value="Genomic_DNA"/>
</dbReference>
<evidence type="ECO:0000313" key="2">
    <source>
        <dbReference type="EMBL" id="WAH44610.1"/>
    </source>
</evidence>
<sequence length="215" mass="23274">MRRRLAPDEKRRVIVVTDGDHVAFRALRVAARRTGCRLISKSAGNPTPLSAIELVCCIRQTPYDPVVVMLDDNGDGNEACGEQALCVLLNHPDVHVIATLAVASNTSRVEGVAVDFSIDANGQRVETAVDKDGIPCRSYVVHGDTVDILRRVDAPLVIGIGDIGKMNGKDAPERGAPVTTSAIEWILMHSNKHKIQPAHNESRATAYRGGRNGRR</sequence>
<accession>A0ABY6ZNP8</accession>
<evidence type="ECO:0000313" key="3">
    <source>
        <dbReference type="Proteomes" id="UP001164761"/>
    </source>
</evidence>
<feature type="region of interest" description="Disordered" evidence="1">
    <location>
        <begin position="194"/>
        <end position="215"/>
    </location>
</feature>
<reference evidence="2" key="1">
    <citation type="submission" date="2022-08" db="EMBL/GenBank/DDBJ databases">
        <title>Alicyclobacillus fastidiosus DSM 17978, complete genome.</title>
        <authorList>
            <person name="Wang Q."/>
            <person name="Cai R."/>
            <person name="Wang Z."/>
        </authorList>
    </citation>
    <scope>NUCLEOTIDE SEQUENCE</scope>
    <source>
        <strain evidence="2">DSM 17978</strain>
    </source>
</reference>
<dbReference type="InterPro" id="IPR025914">
    <property type="entry name" value="SpoVAE"/>
</dbReference>
<protein>
    <submittedName>
        <fullName evidence="2">Stage V sporulation protein AE</fullName>
    </submittedName>
</protein>
<keyword evidence="3" id="KW-1185">Reference proteome</keyword>
<dbReference type="Proteomes" id="UP001164761">
    <property type="component" value="Chromosome"/>
</dbReference>
<proteinExistence type="predicted"/>
<gene>
    <name evidence="2" type="ORF">NZD89_13760</name>
</gene>
<evidence type="ECO:0000256" key="1">
    <source>
        <dbReference type="SAM" id="MobiDB-lite"/>
    </source>
</evidence>